<protein>
    <submittedName>
        <fullName evidence="3">Uncharacterized protein</fullName>
    </submittedName>
</protein>
<proteinExistence type="predicted"/>
<feature type="region of interest" description="Disordered" evidence="1">
    <location>
        <begin position="100"/>
        <end position="121"/>
    </location>
</feature>
<dbReference type="AlphaFoldDB" id="A0A9P4MDV2"/>
<reference evidence="3" key="1">
    <citation type="journal article" date="2020" name="Stud. Mycol.">
        <title>101 Dothideomycetes genomes: a test case for predicting lifestyles and emergence of pathogens.</title>
        <authorList>
            <person name="Haridas S."/>
            <person name="Albert R."/>
            <person name="Binder M."/>
            <person name="Bloem J."/>
            <person name="Labutti K."/>
            <person name="Salamov A."/>
            <person name="Andreopoulos B."/>
            <person name="Baker S."/>
            <person name="Barry K."/>
            <person name="Bills G."/>
            <person name="Bluhm B."/>
            <person name="Cannon C."/>
            <person name="Castanera R."/>
            <person name="Culley D."/>
            <person name="Daum C."/>
            <person name="Ezra D."/>
            <person name="Gonzalez J."/>
            <person name="Henrissat B."/>
            <person name="Kuo A."/>
            <person name="Liang C."/>
            <person name="Lipzen A."/>
            <person name="Lutzoni F."/>
            <person name="Magnuson J."/>
            <person name="Mondo S."/>
            <person name="Nolan M."/>
            <person name="Ohm R."/>
            <person name="Pangilinan J."/>
            <person name="Park H.-J."/>
            <person name="Ramirez L."/>
            <person name="Alfaro M."/>
            <person name="Sun H."/>
            <person name="Tritt A."/>
            <person name="Yoshinaga Y."/>
            <person name="Zwiers L.-H."/>
            <person name="Turgeon B."/>
            <person name="Goodwin S."/>
            <person name="Spatafora J."/>
            <person name="Crous P."/>
            <person name="Grigoriev I."/>
        </authorList>
    </citation>
    <scope>NUCLEOTIDE SEQUENCE</scope>
    <source>
        <strain evidence="3">CBS 133067</strain>
    </source>
</reference>
<feature type="compositionally biased region" description="Basic and acidic residues" evidence="1">
    <location>
        <begin position="370"/>
        <end position="389"/>
    </location>
</feature>
<keyword evidence="2" id="KW-0472">Membrane</keyword>
<evidence type="ECO:0000256" key="1">
    <source>
        <dbReference type="SAM" id="MobiDB-lite"/>
    </source>
</evidence>
<feature type="transmembrane region" description="Helical" evidence="2">
    <location>
        <begin position="135"/>
        <end position="156"/>
    </location>
</feature>
<feature type="compositionally biased region" description="Polar residues" evidence="1">
    <location>
        <begin position="395"/>
        <end position="405"/>
    </location>
</feature>
<name>A0A9P4MDV2_9PEZI</name>
<dbReference type="EMBL" id="ML978121">
    <property type="protein sequence ID" value="KAF2103827.1"/>
    <property type="molecule type" value="Genomic_DNA"/>
</dbReference>
<feature type="compositionally biased region" description="Polar residues" evidence="1">
    <location>
        <begin position="508"/>
        <end position="532"/>
    </location>
</feature>
<feature type="region of interest" description="Disordered" evidence="1">
    <location>
        <begin position="323"/>
        <end position="595"/>
    </location>
</feature>
<feature type="region of interest" description="Disordered" evidence="1">
    <location>
        <begin position="1"/>
        <end position="24"/>
    </location>
</feature>
<comment type="caution">
    <text evidence="3">The sequence shown here is derived from an EMBL/GenBank/DDBJ whole genome shotgun (WGS) entry which is preliminary data.</text>
</comment>
<feature type="compositionally biased region" description="Polar residues" evidence="1">
    <location>
        <begin position="279"/>
        <end position="288"/>
    </location>
</feature>
<evidence type="ECO:0000313" key="4">
    <source>
        <dbReference type="Proteomes" id="UP000799772"/>
    </source>
</evidence>
<feature type="compositionally biased region" description="Polar residues" evidence="1">
    <location>
        <begin position="454"/>
        <end position="477"/>
    </location>
</feature>
<feature type="compositionally biased region" description="Polar residues" evidence="1">
    <location>
        <begin position="356"/>
        <end position="369"/>
    </location>
</feature>
<evidence type="ECO:0000256" key="2">
    <source>
        <dbReference type="SAM" id="Phobius"/>
    </source>
</evidence>
<feature type="region of interest" description="Disordered" evidence="1">
    <location>
        <begin position="274"/>
        <end position="298"/>
    </location>
</feature>
<dbReference type="OrthoDB" id="4524805at2759"/>
<feature type="transmembrane region" description="Helical" evidence="2">
    <location>
        <begin position="201"/>
        <end position="226"/>
    </location>
</feature>
<keyword evidence="4" id="KW-1185">Reference proteome</keyword>
<organism evidence="3 4">
    <name type="scientific">Rhizodiscina lignyota</name>
    <dbReference type="NCBI Taxonomy" id="1504668"/>
    <lineage>
        <taxon>Eukaryota</taxon>
        <taxon>Fungi</taxon>
        <taxon>Dikarya</taxon>
        <taxon>Ascomycota</taxon>
        <taxon>Pezizomycotina</taxon>
        <taxon>Dothideomycetes</taxon>
        <taxon>Pleosporomycetidae</taxon>
        <taxon>Aulographales</taxon>
        <taxon>Rhizodiscinaceae</taxon>
        <taxon>Rhizodiscina</taxon>
    </lineage>
</organism>
<feature type="compositionally biased region" description="Basic and acidic residues" evidence="1">
    <location>
        <begin position="542"/>
        <end position="554"/>
    </location>
</feature>
<keyword evidence="2" id="KW-1133">Transmembrane helix</keyword>
<accession>A0A9P4MDV2</accession>
<gene>
    <name evidence="3" type="ORF">NA57DRAFT_50694</name>
</gene>
<keyword evidence="2" id="KW-0812">Transmembrane</keyword>
<feature type="compositionally biased region" description="Polar residues" evidence="1">
    <location>
        <begin position="566"/>
        <end position="594"/>
    </location>
</feature>
<dbReference type="Proteomes" id="UP000799772">
    <property type="component" value="Unassembled WGS sequence"/>
</dbReference>
<sequence length="698" mass="76413">MPDLYGSADAGTPSAPCSHPQHANHRPYRPALHLHWLQSTLLHLQQAVKAVVNALQWLRCAVRAAPCRTLVGATLRVSPAADDSSNLNITILAADPLEDREKSVCRTDSSTNTPPDQPPSRRTMLLGLPRSPHNIALLLFEAAVLFILPVGANILGSAFEFEERTPTILPRGSVIVNNVPVVFTKPAPLDLKLQNNNRSLIPAQICGIVGAYFLTIVVIGICLLTFGRRMRREAQYGSGLLEVEMVKPTQKIHDPSPMSPASTTRSWMKSAFGRGRKGSMTSASNISAPVSPGIGAGHESFDTKIMQENRQREMELLYQAVMEHDAKKASTTDVTAVDPEEEEEEPPMSPASPHPQQEQFQSVEDSSPNKPKDKRLLRIQTERGQDVPRDLASPLSPNSPGNLNSPVRAIYPPDSPIPDGPQSPRSPIRAGSHASQSYPRPPPYAQGLPASPRSILSNGNRSSRGSITSGQTAVTNKSGRKTLRNLRISSPGQKGEEDDEERQPLSPGIQSPGAQTPHTGKSFNSVTTTHTMITEDDEDEEYERRRYEAYESLDKVQPLPRPAPQRASSHPSNQELHTQASNKSLKSAGSSTATLPLRNPAYQIDVNVPPTPVKTTYLETRKMGGARGPLTAGLTPMTGVPMTPYSPYMPFTPITPVTPHLINKRERKMRLKDDRRRVMARDEGDLVQSPKEIWGDDY</sequence>
<evidence type="ECO:0000313" key="3">
    <source>
        <dbReference type="EMBL" id="KAF2103827.1"/>
    </source>
</evidence>